<keyword evidence="3" id="KW-1185">Reference proteome</keyword>
<reference evidence="2" key="1">
    <citation type="submission" date="2021-04" db="EMBL/GenBank/DDBJ databases">
        <title>Genome based classification of Actinospica acidithermotolerans sp. nov., an actinobacterium isolated from an Indonesian hot spring.</title>
        <authorList>
            <person name="Kusuma A.B."/>
            <person name="Putra K.E."/>
            <person name="Nafisah S."/>
            <person name="Loh J."/>
            <person name="Nouioui I."/>
            <person name="Goodfellow M."/>
        </authorList>
    </citation>
    <scope>NUCLEOTIDE SEQUENCE</scope>
    <source>
        <strain evidence="2">CSCA 57</strain>
    </source>
</reference>
<feature type="compositionally biased region" description="Polar residues" evidence="1">
    <location>
        <begin position="1"/>
        <end position="15"/>
    </location>
</feature>
<evidence type="ECO:0000313" key="3">
    <source>
        <dbReference type="Proteomes" id="UP000675781"/>
    </source>
</evidence>
<protein>
    <submittedName>
        <fullName evidence="2">Uncharacterized protein</fullName>
    </submittedName>
</protein>
<name>A0A941EJX8_9ACTN</name>
<dbReference type="AlphaFoldDB" id="A0A941EJX8"/>
<sequence>MTGNVPPQYSNSAYHQQADAERIRQAQEYQRQQQEAANAAREAAEIAERQRRAAEKAAADQAARMRQTHQRH</sequence>
<organism evidence="2 3">
    <name type="scientific">Actinospica durhamensis</name>
    <dbReference type="NCBI Taxonomy" id="1508375"/>
    <lineage>
        <taxon>Bacteria</taxon>
        <taxon>Bacillati</taxon>
        <taxon>Actinomycetota</taxon>
        <taxon>Actinomycetes</taxon>
        <taxon>Catenulisporales</taxon>
        <taxon>Actinospicaceae</taxon>
        <taxon>Actinospica</taxon>
    </lineage>
</organism>
<feature type="compositionally biased region" description="Basic and acidic residues" evidence="1">
    <location>
        <begin position="42"/>
        <end position="58"/>
    </location>
</feature>
<gene>
    <name evidence="2" type="ORF">KDL01_04885</name>
</gene>
<comment type="caution">
    <text evidence="2">The sequence shown here is derived from an EMBL/GenBank/DDBJ whole genome shotgun (WGS) entry which is preliminary data.</text>
</comment>
<evidence type="ECO:0000256" key="1">
    <source>
        <dbReference type="SAM" id="MobiDB-lite"/>
    </source>
</evidence>
<evidence type="ECO:0000313" key="2">
    <source>
        <dbReference type="EMBL" id="MBR7832581.1"/>
    </source>
</evidence>
<accession>A0A941EJX8</accession>
<dbReference type="Proteomes" id="UP000675781">
    <property type="component" value="Unassembled WGS sequence"/>
</dbReference>
<feature type="region of interest" description="Disordered" evidence="1">
    <location>
        <begin position="1"/>
        <end position="72"/>
    </location>
</feature>
<feature type="compositionally biased region" description="Low complexity" evidence="1">
    <location>
        <begin position="26"/>
        <end position="41"/>
    </location>
</feature>
<proteinExistence type="predicted"/>
<dbReference type="EMBL" id="JAGSOG010000013">
    <property type="protein sequence ID" value="MBR7832581.1"/>
    <property type="molecule type" value="Genomic_DNA"/>
</dbReference>
<dbReference type="RefSeq" id="WP_212527108.1">
    <property type="nucleotide sequence ID" value="NZ_JAGSOG010000013.1"/>
</dbReference>